<dbReference type="NCBIfam" id="TIGR02595">
    <property type="entry name" value="PEP_CTERM"/>
    <property type="match status" value="1"/>
</dbReference>
<keyword evidence="4" id="KW-1185">Reference proteome</keyword>
<dbReference type="NCBIfam" id="NF035944">
    <property type="entry name" value="PEPxxWA-CTERM"/>
    <property type="match status" value="1"/>
</dbReference>
<name>A0A494TC29_SPHPE</name>
<evidence type="ECO:0000256" key="1">
    <source>
        <dbReference type="SAM" id="MobiDB-lite"/>
    </source>
</evidence>
<sequence>MIALGLSGVALVLSLAPRNERALFITPGDIKAFSAAVPTDVPGFFPINFIVDRTPSAFASPRSSNPAFGPAAAAPPGVIAPDPAFAGIGAPDNAPAAISSNSLPADSSGGSGFPFSPPGINPLATGPSAPIGQTSSTTGGTTTGGTTTGGTNTSTSGGIVPAVPEPATWSMLIVGFLFAGATLRRRQFSFSRLPLKETESN</sequence>
<gene>
    <name evidence="3" type="ORF">D3Y57_14795</name>
</gene>
<protein>
    <submittedName>
        <fullName evidence="3">PEP-CTERM sorting domain-containing protein</fullName>
    </submittedName>
</protein>
<evidence type="ECO:0000313" key="4">
    <source>
        <dbReference type="Proteomes" id="UP000276254"/>
    </source>
</evidence>
<accession>A0A494TC29</accession>
<evidence type="ECO:0000259" key="2">
    <source>
        <dbReference type="Pfam" id="PF07589"/>
    </source>
</evidence>
<dbReference type="EMBL" id="CP032829">
    <property type="protein sequence ID" value="AYJ86977.1"/>
    <property type="molecule type" value="Genomic_DNA"/>
</dbReference>
<feature type="compositionally biased region" description="Low complexity" evidence="1">
    <location>
        <begin position="149"/>
        <end position="158"/>
    </location>
</feature>
<dbReference type="KEGG" id="spha:D3Y57_14795"/>
<evidence type="ECO:0000313" key="3">
    <source>
        <dbReference type="EMBL" id="AYJ86977.1"/>
    </source>
</evidence>
<dbReference type="OrthoDB" id="8708394at2"/>
<proteinExistence type="predicted"/>
<reference evidence="3 4" key="1">
    <citation type="submission" date="2018-09" db="EMBL/GenBank/DDBJ databases">
        <title>Sphingomonas peninsula sp. nov., isolated from fildes peninsula, Antarctic soil.</title>
        <authorList>
            <person name="Yingchao G."/>
        </authorList>
    </citation>
    <scope>NUCLEOTIDE SEQUENCE [LARGE SCALE GENOMIC DNA]</scope>
    <source>
        <strain evidence="3 4">YZ-8</strain>
    </source>
</reference>
<dbReference type="Proteomes" id="UP000276254">
    <property type="component" value="Chromosome"/>
</dbReference>
<feature type="domain" description="Ice-binding protein C-terminal" evidence="2">
    <location>
        <begin position="162"/>
        <end position="186"/>
    </location>
</feature>
<organism evidence="3 4">
    <name type="scientific">Sphingomonas paeninsulae</name>
    <dbReference type="NCBI Taxonomy" id="2319844"/>
    <lineage>
        <taxon>Bacteria</taxon>
        <taxon>Pseudomonadati</taxon>
        <taxon>Pseudomonadota</taxon>
        <taxon>Alphaproteobacteria</taxon>
        <taxon>Sphingomonadales</taxon>
        <taxon>Sphingomonadaceae</taxon>
        <taxon>Sphingomonas</taxon>
    </lineage>
</organism>
<dbReference type="AlphaFoldDB" id="A0A494TC29"/>
<dbReference type="InterPro" id="IPR013424">
    <property type="entry name" value="Ice-binding_C"/>
</dbReference>
<dbReference type="Pfam" id="PF07589">
    <property type="entry name" value="PEP-CTERM"/>
    <property type="match status" value="1"/>
</dbReference>
<feature type="region of interest" description="Disordered" evidence="1">
    <location>
        <begin position="97"/>
        <end position="160"/>
    </location>
</feature>